<feature type="chain" id="PRO_5025358119" evidence="3">
    <location>
        <begin position="24"/>
        <end position="632"/>
    </location>
</feature>
<dbReference type="SUPFAM" id="SSF53649">
    <property type="entry name" value="Alkaline phosphatase-like"/>
    <property type="match status" value="1"/>
</dbReference>
<evidence type="ECO:0000256" key="2">
    <source>
        <dbReference type="ARBA" id="ARBA00022801"/>
    </source>
</evidence>
<dbReference type="InterPro" id="IPR052701">
    <property type="entry name" value="GAG_Ulvan_Degrading_Sulfatases"/>
</dbReference>
<evidence type="ECO:0000256" key="1">
    <source>
        <dbReference type="ARBA" id="ARBA00008779"/>
    </source>
</evidence>
<dbReference type="PANTHER" id="PTHR43751:SF1">
    <property type="entry name" value="SULFATASE ATSG-RELATED"/>
    <property type="match status" value="1"/>
</dbReference>
<dbReference type="PROSITE" id="PS51257">
    <property type="entry name" value="PROKAR_LIPOPROTEIN"/>
    <property type="match status" value="1"/>
</dbReference>
<dbReference type="InterPro" id="IPR000917">
    <property type="entry name" value="Sulfatase_N"/>
</dbReference>
<dbReference type="InterPro" id="IPR024607">
    <property type="entry name" value="Sulfatase_CS"/>
</dbReference>
<comment type="similarity">
    <text evidence="1">Belongs to the sulfatase family.</text>
</comment>
<name>A0A6C0RH69_9BACT</name>
<dbReference type="Gene3D" id="3.40.720.10">
    <property type="entry name" value="Alkaline Phosphatase, subunit A"/>
    <property type="match status" value="1"/>
</dbReference>
<evidence type="ECO:0000259" key="4">
    <source>
        <dbReference type="Pfam" id="PF00884"/>
    </source>
</evidence>
<proteinExistence type="inferred from homology"/>
<feature type="signal peptide" evidence="3">
    <location>
        <begin position="1"/>
        <end position="23"/>
    </location>
</feature>
<dbReference type="SUPFAM" id="SSF48371">
    <property type="entry name" value="ARM repeat"/>
    <property type="match status" value="1"/>
</dbReference>
<keyword evidence="6" id="KW-1185">Reference proteome</keyword>
<dbReference type="KEGG" id="drc:G0Q07_19645"/>
<sequence>MKLKNLRLFCFLFCIAIVCITFTGCEEKIPEELPNILWLTSEDNSPFLGCYGDDFTTTPNLDKLASEGFLYTHAYANAPVCAPTRNTILTGVYASSNGNQHMRSYYPLSETVLPYPVYLQQAGYYCTNNSKTDYNTNNVDEQAIWDECSKTAHWKNRPAEKPFFAVFNTTISHESSIHKSIPNNELRHSPDEVPIPPYHPATPEMKHDWAQYYDKVEDMDAQIGKWLKELDDAGLAENTIVFYYGDHGGVLARSKRYVYETGTQVPFIVRIPEKYKYLFPEKQVGTKVNRLISFVDLVPTLLSIIGVEIPDYLQGDAFLGKQKTADPEYAYMFRGRMDERYDMSRAVRNQQFRYIRNYMPNRIYGQRIDYLFKAPSIRSWKEAYEKGECNEVQSAFWETKPVEELYDTENDPWEINNLANNPEYKDILEKMRAANKEWVTRIKDTGFIPEADRVDRAGETPMYDYMRSGEVNLEEIMEAAEIATLGKVENVDHLKSYLKSNESAVRYWGASGLLILGDKAVSAIPDLKAATTDESANVVSVAAEALYNLGEKEMAKKALLSVLKNSNEFARCHALNVIDCIDESSKEIQEGVVDMISNADSKTRNKYDMRAAKWLIEKWGLNPDDYKIDFAW</sequence>
<feature type="domain" description="Sulfatase N-terminal" evidence="4">
    <location>
        <begin position="34"/>
        <end position="307"/>
    </location>
</feature>
<organism evidence="5 6">
    <name type="scientific">Draconibacterium halophilum</name>
    <dbReference type="NCBI Taxonomy" id="2706887"/>
    <lineage>
        <taxon>Bacteria</taxon>
        <taxon>Pseudomonadati</taxon>
        <taxon>Bacteroidota</taxon>
        <taxon>Bacteroidia</taxon>
        <taxon>Marinilabiliales</taxon>
        <taxon>Prolixibacteraceae</taxon>
        <taxon>Draconibacterium</taxon>
    </lineage>
</organism>
<keyword evidence="3" id="KW-0732">Signal</keyword>
<dbReference type="InterPro" id="IPR017850">
    <property type="entry name" value="Alkaline_phosphatase_core_sf"/>
</dbReference>
<reference evidence="5 6" key="1">
    <citation type="submission" date="2020-02" db="EMBL/GenBank/DDBJ databases">
        <title>Genome sequencing for Draconibacterium sp. strain M1.</title>
        <authorList>
            <person name="Park S.-J."/>
        </authorList>
    </citation>
    <scope>NUCLEOTIDE SEQUENCE [LARGE SCALE GENOMIC DNA]</scope>
    <source>
        <strain evidence="5 6">M1</strain>
    </source>
</reference>
<protein>
    <submittedName>
        <fullName evidence="5">Sulfatase-like hydrolase/transferase</fullName>
    </submittedName>
</protein>
<dbReference type="GO" id="GO:0016787">
    <property type="term" value="F:hydrolase activity"/>
    <property type="evidence" value="ECO:0007669"/>
    <property type="project" value="UniProtKB-KW"/>
</dbReference>
<dbReference type="EMBL" id="CP048409">
    <property type="protein sequence ID" value="QIA09780.1"/>
    <property type="molecule type" value="Genomic_DNA"/>
</dbReference>
<dbReference type="Proteomes" id="UP000474630">
    <property type="component" value="Chromosome"/>
</dbReference>
<evidence type="ECO:0000313" key="5">
    <source>
        <dbReference type="EMBL" id="QIA09780.1"/>
    </source>
</evidence>
<dbReference type="CDD" id="cd16027">
    <property type="entry name" value="SGSH"/>
    <property type="match status" value="1"/>
</dbReference>
<keyword evidence="5" id="KW-0808">Transferase</keyword>
<dbReference type="AlphaFoldDB" id="A0A6C0RH69"/>
<evidence type="ECO:0000313" key="6">
    <source>
        <dbReference type="Proteomes" id="UP000474630"/>
    </source>
</evidence>
<dbReference type="PANTHER" id="PTHR43751">
    <property type="entry name" value="SULFATASE"/>
    <property type="match status" value="1"/>
</dbReference>
<gene>
    <name evidence="5" type="ORF">G0Q07_19645</name>
</gene>
<dbReference type="InterPro" id="IPR011989">
    <property type="entry name" value="ARM-like"/>
</dbReference>
<dbReference type="Gene3D" id="1.25.10.10">
    <property type="entry name" value="Leucine-rich Repeat Variant"/>
    <property type="match status" value="1"/>
</dbReference>
<keyword evidence="2 5" id="KW-0378">Hydrolase</keyword>
<dbReference type="InterPro" id="IPR016024">
    <property type="entry name" value="ARM-type_fold"/>
</dbReference>
<dbReference type="GO" id="GO:0016740">
    <property type="term" value="F:transferase activity"/>
    <property type="evidence" value="ECO:0007669"/>
    <property type="project" value="UniProtKB-KW"/>
</dbReference>
<dbReference type="PROSITE" id="PS00523">
    <property type="entry name" value="SULFATASE_1"/>
    <property type="match status" value="1"/>
</dbReference>
<dbReference type="Pfam" id="PF00884">
    <property type="entry name" value="Sulfatase"/>
    <property type="match status" value="1"/>
</dbReference>
<evidence type="ECO:0000256" key="3">
    <source>
        <dbReference type="SAM" id="SignalP"/>
    </source>
</evidence>
<accession>A0A6C0RH69</accession>
<dbReference type="RefSeq" id="WP_163348749.1">
    <property type="nucleotide sequence ID" value="NZ_CP048409.1"/>
</dbReference>